<dbReference type="KEGG" id="cate:C2869_18695"/>
<proteinExistence type="predicted"/>
<dbReference type="RefSeq" id="WP_108604373.1">
    <property type="nucleotide sequence ID" value="NZ_CP026604.1"/>
</dbReference>
<protein>
    <submittedName>
        <fullName evidence="2">Uncharacterized protein</fullName>
    </submittedName>
</protein>
<dbReference type="EMBL" id="CP026604">
    <property type="protein sequence ID" value="AWB68310.1"/>
    <property type="molecule type" value="Genomic_DNA"/>
</dbReference>
<reference evidence="2 3" key="1">
    <citation type="submission" date="2018-01" db="EMBL/GenBank/DDBJ databases">
        <title>Genome sequence of a Cantenovulum-like bacteria.</title>
        <authorList>
            <person name="Tan W.R."/>
            <person name="Lau N.-S."/>
            <person name="Go F."/>
            <person name="Amirul A.-A.A."/>
        </authorList>
    </citation>
    <scope>NUCLEOTIDE SEQUENCE [LARGE SCALE GENOMIC DNA]</scope>
    <source>
        <strain evidence="2 3">CCB-QB4</strain>
    </source>
</reference>
<evidence type="ECO:0000313" key="3">
    <source>
        <dbReference type="Proteomes" id="UP000244441"/>
    </source>
</evidence>
<gene>
    <name evidence="2" type="ORF">C2869_18695</name>
</gene>
<evidence type="ECO:0000256" key="1">
    <source>
        <dbReference type="SAM" id="SignalP"/>
    </source>
</evidence>
<feature type="chain" id="PRO_5015770195" evidence="1">
    <location>
        <begin position="26"/>
        <end position="183"/>
    </location>
</feature>
<organism evidence="2 3">
    <name type="scientific">Saccharobesus litoralis</name>
    <dbReference type="NCBI Taxonomy" id="2172099"/>
    <lineage>
        <taxon>Bacteria</taxon>
        <taxon>Pseudomonadati</taxon>
        <taxon>Pseudomonadota</taxon>
        <taxon>Gammaproteobacteria</taxon>
        <taxon>Alteromonadales</taxon>
        <taxon>Alteromonadaceae</taxon>
        <taxon>Saccharobesus</taxon>
    </lineage>
</organism>
<dbReference type="Proteomes" id="UP000244441">
    <property type="component" value="Chromosome"/>
</dbReference>
<dbReference type="AlphaFoldDB" id="A0A2S0VW28"/>
<evidence type="ECO:0000313" key="2">
    <source>
        <dbReference type="EMBL" id="AWB68310.1"/>
    </source>
</evidence>
<keyword evidence="3" id="KW-1185">Reference proteome</keyword>
<dbReference type="OrthoDB" id="291295at2"/>
<feature type="signal peptide" evidence="1">
    <location>
        <begin position="1"/>
        <end position="25"/>
    </location>
</feature>
<keyword evidence="1" id="KW-0732">Signal</keyword>
<accession>A0A2S0VW28</accession>
<name>A0A2S0VW28_9ALTE</name>
<sequence length="183" mass="20624">MKNLIKTSKYLAMISALLLNVSVIAATVSTPMGTSVTVLERAPLTSSQVAAYNQSFLDSWPYAQLIEDASSLYNCHSFAFYWFNPANPYWMNDPSAYWQDGSYNVVTDGSLAYRDNIEYYENGQLQHSGPVYSYNNGVIGVLSKWGSWPIAYHHYLYTPYTLETSNSTSYIPGISLQLVRKAY</sequence>